<dbReference type="Proteomes" id="UP000016933">
    <property type="component" value="Unassembled WGS sequence"/>
</dbReference>
<evidence type="ECO:0000313" key="1">
    <source>
        <dbReference type="EMBL" id="EME47140.1"/>
    </source>
</evidence>
<organism evidence="1 2">
    <name type="scientific">Dothistroma septosporum (strain NZE10 / CBS 128990)</name>
    <name type="common">Red band needle blight fungus</name>
    <name type="synonym">Mycosphaerella pini</name>
    <dbReference type="NCBI Taxonomy" id="675120"/>
    <lineage>
        <taxon>Eukaryota</taxon>
        <taxon>Fungi</taxon>
        <taxon>Dikarya</taxon>
        <taxon>Ascomycota</taxon>
        <taxon>Pezizomycotina</taxon>
        <taxon>Dothideomycetes</taxon>
        <taxon>Dothideomycetidae</taxon>
        <taxon>Mycosphaerellales</taxon>
        <taxon>Mycosphaerellaceae</taxon>
        <taxon>Dothistroma</taxon>
    </lineage>
</organism>
<sequence length="119" mass="12545">MQDHYKISIVTQTKPGSKLDNSKDCTFGYIAGEYTCLGKSQTGISPLGRGPYTTGSVAVGVTMKSSFASESEDPDLIFIGASGLFGGYYPSFAYESTHAGNICSWLALKAQAPTTTPAQ</sequence>
<dbReference type="STRING" id="675120.N1PXL3"/>
<evidence type="ECO:0000313" key="2">
    <source>
        <dbReference type="Proteomes" id="UP000016933"/>
    </source>
</evidence>
<dbReference type="EMBL" id="KB446536">
    <property type="protein sequence ID" value="EME47140.1"/>
    <property type="molecule type" value="Genomic_DNA"/>
</dbReference>
<keyword evidence="2" id="KW-1185">Reference proteome</keyword>
<accession>N1PXL3</accession>
<dbReference type="AlphaFoldDB" id="N1PXL3"/>
<gene>
    <name evidence="1" type="ORF">DOTSEDRAFT_20946</name>
</gene>
<protein>
    <submittedName>
        <fullName evidence="1">Uncharacterized protein</fullName>
    </submittedName>
</protein>
<reference evidence="1 2" key="2">
    <citation type="journal article" date="2012" name="PLoS Pathog.">
        <title>Diverse lifestyles and strategies of plant pathogenesis encoded in the genomes of eighteen Dothideomycetes fungi.</title>
        <authorList>
            <person name="Ohm R.A."/>
            <person name="Feau N."/>
            <person name="Henrissat B."/>
            <person name="Schoch C.L."/>
            <person name="Horwitz B.A."/>
            <person name="Barry K.W."/>
            <person name="Condon B.J."/>
            <person name="Copeland A.C."/>
            <person name="Dhillon B."/>
            <person name="Glaser F."/>
            <person name="Hesse C.N."/>
            <person name="Kosti I."/>
            <person name="LaButti K."/>
            <person name="Lindquist E.A."/>
            <person name="Lucas S."/>
            <person name="Salamov A.A."/>
            <person name="Bradshaw R.E."/>
            <person name="Ciuffetti L."/>
            <person name="Hamelin R.C."/>
            <person name="Kema G.H.J."/>
            <person name="Lawrence C."/>
            <person name="Scott J.A."/>
            <person name="Spatafora J.W."/>
            <person name="Turgeon B.G."/>
            <person name="de Wit P.J.G.M."/>
            <person name="Zhong S."/>
            <person name="Goodwin S.B."/>
            <person name="Grigoriev I.V."/>
        </authorList>
    </citation>
    <scope>NUCLEOTIDE SEQUENCE [LARGE SCALE GENOMIC DNA]</scope>
    <source>
        <strain evidence="2">NZE10 / CBS 128990</strain>
    </source>
</reference>
<dbReference type="HOGENOM" id="CLU_2061421_0_0_1"/>
<proteinExistence type="predicted"/>
<reference evidence="2" key="1">
    <citation type="journal article" date="2012" name="PLoS Genet.">
        <title>The genomes of the fungal plant pathogens Cladosporium fulvum and Dothistroma septosporum reveal adaptation to different hosts and lifestyles but also signatures of common ancestry.</title>
        <authorList>
            <person name="de Wit P.J.G.M."/>
            <person name="van der Burgt A."/>
            <person name="Oekmen B."/>
            <person name="Stergiopoulos I."/>
            <person name="Abd-Elsalam K.A."/>
            <person name="Aerts A.L."/>
            <person name="Bahkali A.H."/>
            <person name="Beenen H.G."/>
            <person name="Chettri P."/>
            <person name="Cox M.P."/>
            <person name="Datema E."/>
            <person name="de Vries R.P."/>
            <person name="Dhillon B."/>
            <person name="Ganley A.R."/>
            <person name="Griffiths S.A."/>
            <person name="Guo Y."/>
            <person name="Hamelin R.C."/>
            <person name="Henrissat B."/>
            <person name="Kabir M.S."/>
            <person name="Jashni M.K."/>
            <person name="Kema G."/>
            <person name="Klaubauf S."/>
            <person name="Lapidus A."/>
            <person name="Levasseur A."/>
            <person name="Lindquist E."/>
            <person name="Mehrabi R."/>
            <person name="Ohm R.A."/>
            <person name="Owen T.J."/>
            <person name="Salamov A."/>
            <person name="Schwelm A."/>
            <person name="Schijlen E."/>
            <person name="Sun H."/>
            <person name="van den Burg H.A."/>
            <person name="van Ham R.C.H.J."/>
            <person name="Zhang S."/>
            <person name="Goodwin S.B."/>
            <person name="Grigoriev I.V."/>
            <person name="Collemare J."/>
            <person name="Bradshaw R.E."/>
        </authorList>
    </citation>
    <scope>NUCLEOTIDE SEQUENCE [LARGE SCALE GENOMIC DNA]</scope>
    <source>
        <strain evidence="2">NZE10 / CBS 128990</strain>
    </source>
</reference>
<name>N1PXL3_DOTSN</name>